<dbReference type="InterPro" id="IPR054648">
    <property type="entry name" value="TudS-rel"/>
</dbReference>
<dbReference type="STRING" id="1121266.SAMN02745883_02391"/>
<dbReference type="AlphaFoldDB" id="A0A1M6TMB2"/>
<gene>
    <name evidence="1" type="ORF">SAMN02745883_02391</name>
</gene>
<dbReference type="RefSeq" id="WP_072968804.1">
    <property type="nucleotide sequence ID" value="NZ_FRAJ01000029.1"/>
</dbReference>
<keyword evidence="2" id="KW-1185">Reference proteome</keyword>
<reference evidence="1 2" key="1">
    <citation type="submission" date="2016-11" db="EMBL/GenBank/DDBJ databases">
        <authorList>
            <person name="Jaros S."/>
            <person name="Januszkiewicz K."/>
            <person name="Wedrychowicz H."/>
        </authorList>
    </citation>
    <scope>NUCLEOTIDE SEQUENCE [LARGE SCALE GENOMIC DNA]</scope>
    <source>
        <strain evidence="1 2">DSM 14501</strain>
    </source>
</reference>
<dbReference type="EMBL" id="FRAJ01000029">
    <property type="protein sequence ID" value="SHK58046.1"/>
    <property type="molecule type" value="Genomic_DNA"/>
</dbReference>
<proteinExistence type="predicted"/>
<accession>A0A1M6TMB2</accession>
<dbReference type="Proteomes" id="UP000184082">
    <property type="component" value="Unassembled WGS sequence"/>
</dbReference>
<evidence type="ECO:0000313" key="1">
    <source>
        <dbReference type="EMBL" id="SHK58046.1"/>
    </source>
</evidence>
<name>A0A1M6TMB2_9FIRM</name>
<sequence>MKRSREIILLSHCILNANSKVEGLSEYSGVLFELTNLIIKRGIGIIQLPCPEMLMYGIKRWGHVKEQFDTPYFREKCRKLIQPIVNQLIDYKNSGYKILGVIGIDGSPSCGVNKTCSGNWGGEFLNNKLLVDKIHNLKFINASGIFIEEMKKIFRENNLSISFTALDETNINGSINKIKEFLDKSKSFEEEM</sequence>
<dbReference type="NCBIfam" id="NF045597">
    <property type="entry name" value="TudS_rel_CD3072"/>
    <property type="match status" value="1"/>
</dbReference>
<organism evidence="1 2">
    <name type="scientific">Caminicella sporogenes DSM 14501</name>
    <dbReference type="NCBI Taxonomy" id="1121266"/>
    <lineage>
        <taxon>Bacteria</taxon>
        <taxon>Bacillati</taxon>
        <taxon>Bacillota</taxon>
        <taxon>Clostridia</taxon>
        <taxon>Peptostreptococcales</taxon>
        <taxon>Caminicellaceae</taxon>
        <taxon>Caminicella</taxon>
    </lineage>
</organism>
<evidence type="ECO:0000313" key="2">
    <source>
        <dbReference type="Proteomes" id="UP000184082"/>
    </source>
</evidence>
<protein>
    <submittedName>
        <fullName evidence="1">Predicted secreted protein</fullName>
    </submittedName>
</protein>